<feature type="repeat" description="PPR" evidence="3">
    <location>
        <begin position="44"/>
        <end position="74"/>
    </location>
</feature>
<reference evidence="5" key="1">
    <citation type="submission" date="2013-07" db="EMBL/GenBank/DDBJ databases">
        <title>The genome of Eucalyptus grandis.</title>
        <authorList>
            <person name="Schmutz J."/>
            <person name="Hayes R."/>
            <person name="Myburg A."/>
            <person name="Tuskan G."/>
            <person name="Grattapaglia D."/>
            <person name="Rokhsar D.S."/>
        </authorList>
    </citation>
    <scope>NUCLEOTIDE SEQUENCE</scope>
    <source>
        <tissue evidence="5">Leaf extractions</tissue>
    </source>
</reference>
<sequence length="584" mass="65650">MSRDGSHPDLLTFSLLLKSCIRSRGLALGRRVHRVARSVPAEPDSVVLNSLISLYSKCNDWAEAERTLRDMGNKRGLVSWTSMISCYANNHIAFEAVDTSTQIKRKINVNTFVHMLEDGFFYPRACSIFEFIIKSGYLDSDVCVGCAAIDMFSQGSADLISARKLFEKMPERNVVVWTLMMTRCTQLGCRNKAVNLFLDMLGNVCVGCSLVDMYVKCVASGSIQDLRKVFNQMQDCNVMSWTPIITGHRNWTNAFTFSSLLSGAACIGAIGEGKQIRARLISVHSQWFDLTGKNVETWTSMITGFAKNGFATRALVTFHKMLEARVRPNEIAYVAVLSFCSHVGLISDGWKHSRSTEHGFVLRIEYYACIDLLGRQGSLLEALQFIISMPFRADTPVWHTFLGACRVHANVVLAKQAAAMIFEQEPDNLATFFYTGDMSHPKAQEICNERDQLASRIKKLGDRLDTEFVLYDHSEKIAVVFGLMSTSILKPIWVFKNLSICRDCHSAIKYISMATRSSIVIRDANQFHHCTDRHAHAMTTVAPFAYGIFLEHAIFQILDIDALFCSRVYLMSLGCIAMVTWFHP</sequence>
<dbReference type="PROSITE" id="PS51375">
    <property type="entry name" value="PPR"/>
    <property type="match status" value="2"/>
</dbReference>
<accession>A0A058ZYS4</accession>
<comment type="similarity">
    <text evidence="1">Belongs to the PPR family. PCMP-H subfamily.</text>
</comment>
<proteinExistence type="inferred from homology"/>
<evidence type="ECO:0000256" key="3">
    <source>
        <dbReference type="PROSITE-ProRule" id="PRU00708"/>
    </source>
</evidence>
<dbReference type="InterPro" id="IPR002885">
    <property type="entry name" value="PPR_rpt"/>
</dbReference>
<dbReference type="InterPro" id="IPR046960">
    <property type="entry name" value="PPR_At4g14850-like_plant"/>
</dbReference>
<dbReference type="FunFam" id="1.25.40.10:FF:000158">
    <property type="entry name" value="pentatricopeptide repeat-containing protein At2g33680"/>
    <property type="match status" value="1"/>
</dbReference>
<dbReference type="PANTHER" id="PTHR47926:SF471">
    <property type="entry name" value="DYW DOMAIN-CONTAINING PROTEIN"/>
    <property type="match status" value="1"/>
</dbReference>
<name>A0A058ZYS4_EUCGR</name>
<evidence type="ECO:0000256" key="2">
    <source>
        <dbReference type="ARBA" id="ARBA00022737"/>
    </source>
</evidence>
<dbReference type="GO" id="GO:0008270">
    <property type="term" value="F:zinc ion binding"/>
    <property type="evidence" value="ECO:0007669"/>
    <property type="project" value="InterPro"/>
</dbReference>
<dbReference type="InterPro" id="IPR032867">
    <property type="entry name" value="DYW_dom"/>
</dbReference>
<dbReference type="AlphaFoldDB" id="A0A058ZYS4"/>
<evidence type="ECO:0000259" key="4">
    <source>
        <dbReference type="Pfam" id="PF14432"/>
    </source>
</evidence>
<dbReference type="NCBIfam" id="TIGR00756">
    <property type="entry name" value="PPR"/>
    <property type="match status" value="1"/>
</dbReference>
<keyword evidence="2" id="KW-0677">Repeat</keyword>
<dbReference type="EMBL" id="KK198763">
    <property type="protein sequence ID" value="KCW46511.1"/>
    <property type="molecule type" value="Genomic_DNA"/>
</dbReference>
<dbReference type="PANTHER" id="PTHR47926">
    <property type="entry name" value="PENTATRICOPEPTIDE REPEAT-CONTAINING PROTEIN"/>
    <property type="match status" value="1"/>
</dbReference>
<dbReference type="InterPro" id="IPR011990">
    <property type="entry name" value="TPR-like_helical_dom_sf"/>
</dbReference>
<dbReference type="Pfam" id="PF01535">
    <property type="entry name" value="PPR"/>
    <property type="match status" value="4"/>
</dbReference>
<feature type="repeat" description="PPR" evidence="3">
    <location>
        <begin position="294"/>
        <end position="328"/>
    </location>
</feature>
<dbReference type="OMA" id="ICNERDQ"/>
<evidence type="ECO:0000313" key="5">
    <source>
        <dbReference type="EMBL" id="KCW46511.1"/>
    </source>
</evidence>
<dbReference type="Pfam" id="PF14432">
    <property type="entry name" value="DYW_deaminase"/>
    <property type="match status" value="1"/>
</dbReference>
<gene>
    <name evidence="5" type="ORF">EUGRSUZ_K00335</name>
</gene>
<evidence type="ECO:0000256" key="1">
    <source>
        <dbReference type="ARBA" id="ARBA00006643"/>
    </source>
</evidence>
<feature type="domain" description="DYW" evidence="4">
    <location>
        <begin position="466"/>
        <end position="532"/>
    </location>
</feature>
<dbReference type="GO" id="GO:0099402">
    <property type="term" value="P:plant organ development"/>
    <property type="evidence" value="ECO:0007669"/>
    <property type="project" value="UniProtKB-ARBA"/>
</dbReference>
<dbReference type="Gramene" id="KCW46511">
    <property type="protein sequence ID" value="KCW46511"/>
    <property type="gene ID" value="EUGRSUZ_K00335"/>
</dbReference>
<dbReference type="InParanoid" id="A0A058ZYS4"/>
<dbReference type="Gene3D" id="1.25.40.10">
    <property type="entry name" value="Tetratricopeptide repeat domain"/>
    <property type="match status" value="3"/>
</dbReference>
<dbReference type="GO" id="GO:0009451">
    <property type="term" value="P:RNA modification"/>
    <property type="evidence" value="ECO:0007669"/>
    <property type="project" value="InterPro"/>
</dbReference>
<protein>
    <recommendedName>
        <fullName evidence="4">DYW domain-containing protein</fullName>
    </recommendedName>
</protein>
<organism evidence="5">
    <name type="scientific">Eucalyptus grandis</name>
    <name type="common">Flooded gum</name>
    <dbReference type="NCBI Taxonomy" id="71139"/>
    <lineage>
        <taxon>Eukaryota</taxon>
        <taxon>Viridiplantae</taxon>
        <taxon>Streptophyta</taxon>
        <taxon>Embryophyta</taxon>
        <taxon>Tracheophyta</taxon>
        <taxon>Spermatophyta</taxon>
        <taxon>Magnoliopsida</taxon>
        <taxon>eudicotyledons</taxon>
        <taxon>Gunneridae</taxon>
        <taxon>Pentapetalae</taxon>
        <taxon>rosids</taxon>
        <taxon>malvids</taxon>
        <taxon>Myrtales</taxon>
        <taxon>Myrtaceae</taxon>
        <taxon>Myrtoideae</taxon>
        <taxon>Eucalypteae</taxon>
        <taxon>Eucalyptus</taxon>
    </lineage>
</organism>
<dbReference type="GO" id="GO:0003723">
    <property type="term" value="F:RNA binding"/>
    <property type="evidence" value="ECO:0007669"/>
    <property type="project" value="InterPro"/>
</dbReference>